<proteinExistence type="predicted"/>
<feature type="domain" description="Glycosyl transferase family 25" evidence="1">
    <location>
        <begin position="2"/>
        <end position="175"/>
    </location>
</feature>
<dbReference type="Proteomes" id="UP000001317">
    <property type="component" value="Chromosome"/>
</dbReference>
<organism evidence="2 3">
    <name type="scientific">Shewanella halifaxensis (strain HAW-EB4)</name>
    <dbReference type="NCBI Taxonomy" id="458817"/>
    <lineage>
        <taxon>Bacteria</taxon>
        <taxon>Pseudomonadati</taxon>
        <taxon>Pseudomonadota</taxon>
        <taxon>Gammaproteobacteria</taxon>
        <taxon>Alteromonadales</taxon>
        <taxon>Shewanellaceae</taxon>
        <taxon>Shewanella</taxon>
    </lineage>
</organism>
<sequence length="238" mass="27509">MKVFVISLKSSIERHKKVAEALKEVPFSFFDAENIKDNPQHSIFSLYDSRKTKRYKGYELTIPELGCFASHISLWKQCLADNEVFLILEDNLALFGDLESQLDNIESLTHKYGVVKLGNVFERKFVDIEPIDEQYKLISNLKGACGTSAYAITPQAAQNYLNQVDGFFEPVDDFMDNEWRTNQTLYSYHPKLVSRSAAASIIGLRKNKTKLGIFNKLTVEFYRLLKQFKQSRYNKNHK</sequence>
<evidence type="ECO:0000259" key="1">
    <source>
        <dbReference type="Pfam" id="PF01755"/>
    </source>
</evidence>
<dbReference type="CAZy" id="GT25">
    <property type="family name" value="Glycosyltransferase Family 25"/>
</dbReference>
<protein>
    <submittedName>
        <fullName evidence="2">Glycosyl transferase family 25</fullName>
    </submittedName>
</protein>
<accession>B0TNL5</accession>
<dbReference type="STRING" id="458817.Shal_4207"/>
<reference evidence="2" key="1">
    <citation type="submission" date="2008-01" db="EMBL/GenBank/DDBJ databases">
        <title>Complete sequence of Shewanella halifaxensis HAW-EB4.</title>
        <authorList>
            <consortium name="US DOE Joint Genome Institute"/>
            <person name="Copeland A."/>
            <person name="Lucas S."/>
            <person name="Lapidus A."/>
            <person name="Glavina del Rio T."/>
            <person name="Dalin E."/>
            <person name="Tice H."/>
            <person name="Bruce D."/>
            <person name="Goodwin L."/>
            <person name="Pitluck S."/>
            <person name="Sims D."/>
            <person name="Brettin T."/>
            <person name="Detter J.C."/>
            <person name="Han C."/>
            <person name="Kuske C.R."/>
            <person name="Schmutz J."/>
            <person name="Larimer F."/>
            <person name="Land M."/>
            <person name="Hauser L."/>
            <person name="Kyrpides N."/>
            <person name="Kim E."/>
            <person name="Zhao J.-S."/>
            <person name="Richardson P."/>
        </authorList>
    </citation>
    <scope>NUCLEOTIDE SEQUENCE [LARGE SCALE GENOMIC DNA]</scope>
    <source>
        <strain evidence="2">HAW-EB4</strain>
    </source>
</reference>
<dbReference type="KEGG" id="shl:Shal_4207"/>
<dbReference type="GO" id="GO:0016740">
    <property type="term" value="F:transferase activity"/>
    <property type="evidence" value="ECO:0007669"/>
    <property type="project" value="UniProtKB-KW"/>
</dbReference>
<name>B0TNL5_SHEHH</name>
<dbReference type="HOGENOM" id="CLU_071269_3_1_6"/>
<dbReference type="CDD" id="cd06532">
    <property type="entry name" value="Glyco_transf_25"/>
    <property type="match status" value="1"/>
</dbReference>
<dbReference type="EMBL" id="CP000931">
    <property type="protein sequence ID" value="ABZ78747.1"/>
    <property type="molecule type" value="Genomic_DNA"/>
</dbReference>
<evidence type="ECO:0000313" key="2">
    <source>
        <dbReference type="EMBL" id="ABZ78747.1"/>
    </source>
</evidence>
<dbReference type="Pfam" id="PF01755">
    <property type="entry name" value="Glyco_transf_25"/>
    <property type="match status" value="1"/>
</dbReference>
<dbReference type="eggNOG" id="COG3306">
    <property type="taxonomic scope" value="Bacteria"/>
</dbReference>
<dbReference type="RefSeq" id="WP_012279251.1">
    <property type="nucleotide sequence ID" value="NC_010334.1"/>
</dbReference>
<keyword evidence="2" id="KW-0808">Transferase</keyword>
<dbReference type="AlphaFoldDB" id="B0TNL5"/>
<dbReference type="OrthoDB" id="9816113at2"/>
<evidence type="ECO:0000313" key="3">
    <source>
        <dbReference type="Proteomes" id="UP000001317"/>
    </source>
</evidence>
<gene>
    <name evidence="2" type="ordered locus">Shal_4207</name>
</gene>
<dbReference type="InterPro" id="IPR002654">
    <property type="entry name" value="Glyco_trans_25"/>
</dbReference>
<keyword evidence="3" id="KW-1185">Reference proteome</keyword>